<evidence type="ECO:0000313" key="2">
    <source>
        <dbReference type="Proteomes" id="UP000295680"/>
    </source>
</evidence>
<sequence length="51" mass="5661">MSWIKDVWHRRPEYPHMVGGVGAYEAVLNGGVRTPEEFGGWVAKRGHPGSV</sequence>
<accession>A0A4R2IVX2</accession>
<proteinExistence type="predicted"/>
<dbReference type="Proteomes" id="UP000295680">
    <property type="component" value="Unassembled WGS sequence"/>
</dbReference>
<comment type="caution">
    <text evidence="1">The sequence shown here is derived from an EMBL/GenBank/DDBJ whole genome shotgun (WGS) entry which is preliminary data.</text>
</comment>
<dbReference type="AlphaFoldDB" id="A0A4R2IVX2"/>
<protein>
    <submittedName>
        <fullName evidence="1">Uncharacterized protein</fullName>
    </submittedName>
</protein>
<dbReference type="RefSeq" id="WP_165960951.1">
    <property type="nucleotide sequence ID" value="NZ_SLWS01000014.1"/>
</dbReference>
<name>A0A4R2IVX2_9PSEU</name>
<gene>
    <name evidence="1" type="ORF">EV192_114243</name>
</gene>
<evidence type="ECO:0000313" key="1">
    <source>
        <dbReference type="EMBL" id="TCO49873.1"/>
    </source>
</evidence>
<keyword evidence="2" id="KW-1185">Reference proteome</keyword>
<reference evidence="1 2" key="1">
    <citation type="submission" date="2019-03" db="EMBL/GenBank/DDBJ databases">
        <title>Genomic Encyclopedia of Type Strains, Phase IV (KMG-IV): sequencing the most valuable type-strain genomes for metagenomic binning, comparative biology and taxonomic classification.</title>
        <authorList>
            <person name="Goeker M."/>
        </authorList>
    </citation>
    <scope>NUCLEOTIDE SEQUENCE [LARGE SCALE GENOMIC DNA]</scope>
    <source>
        <strain evidence="1 2">DSM 45934</strain>
    </source>
</reference>
<dbReference type="EMBL" id="SLWS01000014">
    <property type="protein sequence ID" value="TCO49873.1"/>
    <property type="molecule type" value="Genomic_DNA"/>
</dbReference>
<organism evidence="1 2">
    <name type="scientific">Actinocrispum wychmicini</name>
    <dbReference type="NCBI Taxonomy" id="1213861"/>
    <lineage>
        <taxon>Bacteria</taxon>
        <taxon>Bacillati</taxon>
        <taxon>Actinomycetota</taxon>
        <taxon>Actinomycetes</taxon>
        <taxon>Pseudonocardiales</taxon>
        <taxon>Pseudonocardiaceae</taxon>
        <taxon>Actinocrispum</taxon>
    </lineage>
</organism>